<dbReference type="Pfam" id="PF09917">
    <property type="entry name" value="DUF2147"/>
    <property type="match status" value="1"/>
</dbReference>
<dbReference type="Proteomes" id="UP000638732">
    <property type="component" value="Unassembled WGS sequence"/>
</dbReference>
<keyword evidence="3" id="KW-1185">Reference proteome</keyword>
<evidence type="ECO:0000259" key="1">
    <source>
        <dbReference type="Pfam" id="PF09917"/>
    </source>
</evidence>
<dbReference type="EMBL" id="WWEO01000043">
    <property type="protein sequence ID" value="NCD70796.1"/>
    <property type="molecule type" value="Genomic_DNA"/>
</dbReference>
<dbReference type="InterPro" id="IPR019223">
    <property type="entry name" value="DUF2147"/>
</dbReference>
<dbReference type="PANTHER" id="PTHR36919:SF2">
    <property type="entry name" value="BLL6627 PROTEIN"/>
    <property type="match status" value="1"/>
</dbReference>
<proteinExistence type="predicted"/>
<dbReference type="AlphaFoldDB" id="A0A966DUT8"/>
<gene>
    <name evidence="2" type="ORF">GSY63_15635</name>
</gene>
<accession>A0A966DUT8</accession>
<reference evidence="2" key="1">
    <citation type="submission" date="2020-01" db="EMBL/GenBank/DDBJ databases">
        <authorList>
            <person name="Seo Y.L."/>
        </authorList>
    </citation>
    <scope>NUCLEOTIDE SEQUENCE</scope>
    <source>
        <strain evidence="2">R11</strain>
    </source>
</reference>
<feature type="domain" description="DUF2147" evidence="1">
    <location>
        <begin position="36"/>
        <end position="154"/>
    </location>
</feature>
<reference evidence="2" key="2">
    <citation type="submission" date="2020-10" db="EMBL/GenBank/DDBJ databases">
        <title>Mucilaginibacter sp. nov., isolated from soil.</title>
        <authorList>
            <person name="Jeon C.O."/>
        </authorList>
    </citation>
    <scope>NUCLEOTIDE SEQUENCE</scope>
    <source>
        <strain evidence="2">R11</strain>
    </source>
</reference>
<sequence>MDTRLTLRGLGIMLLFTLFAGSGMAKGGVGCDQIVGTWISEQRNFVVQVYKEGDTFKASVLWFDDSDDKSRPMDTRLDDHNPDKTLRMRKVLGMSVLRNLEYNAKTNTWENGVIYDAKNGKEWTSCAALQDDGTLKVTGYWHFKFIGKSIKFKRLSSSDRMLTAR</sequence>
<dbReference type="PANTHER" id="PTHR36919">
    <property type="entry name" value="BLR1215 PROTEIN"/>
    <property type="match status" value="1"/>
</dbReference>
<dbReference type="RefSeq" id="WP_166586748.1">
    <property type="nucleotide sequence ID" value="NZ_WWEO01000043.1"/>
</dbReference>
<dbReference type="Gene3D" id="2.40.128.520">
    <property type="match status" value="1"/>
</dbReference>
<protein>
    <submittedName>
        <fullName evidence="2">DUF2147 domain-containing protein</fullName>
    </submittedName>
</protein>
<evidence type="ECO:0000313" key="2">
    <source>
        <dbReference type="EMBL" id="NCD70796.1"/>
    </source>
</evidence>
<evidence type="ECO:0000313" key="3">
    <source>
        <dbReference type="Proteomes" id="UP000638732"/>
    </source>
</evidence>
<name>A0A966DUT8_9SPHI</name>
<comment type="caution">
    <text evidence="2">The sequence shown here is derived from an EMBL/GenBank/DDBJ whole genome shotgun (WGS) entry which is preliminary data.</text>
</comment>
<organism evidence="2 3">
    <name type="scientific">Mucilaginibacter agri</name>
    <dbReference type="NCBI Taxonomy" id="2695265"/>
    <lineage>
        <taxon>Bacteria</taxon>
        <taxon>Pseudomonadati</taxon>
        <taxon>Bacteroidota</taxon>
        <taxon>Sphingobacteriia</taxon>
        <taxon>Sphingobacteriales</taxon>
        <taxon>Sphingobacteriaceae</taxon>
        <taxon>Mucilaginibacter</taxon>
    </lineage>
</organism>